<reference evidence="8" key="1">
    <citation type="submission" date="2022-07" db="EMBL/GenBank/DDBJ databases">
        <title>Genome Sequence of Xylaria arbuscula.</title>
        <authorList>
            <person name="Buettner E."/>
        </authorList>
    </citation>
    <scope>NUCLEOTIDE SEQUENCE</scope>
    <source>
        <strain evidence="8">VT107</strain>
    </source>
</reference>
<dbReference type="GO" id="GO:0016020">
    <property type="term" value="C:membrane"/>
    <property type="evidence" value="ECO:0007669"/>
    <property type="project" value="TreeGrafter"/>
</dbReference>
<dbReference type="GO" id="GO:0046872">
    <property type="term" value="F:metal ion binding"/>
    <property type="evidence" value="ECO:0007669"/>
    <property type="project" value="UniProtKB-UniRule"/>
</dbReference>
<accession>A0A9W8N798</accession>
<dbReference type="VEuPathDB" id="FungiDB:F4678DRAFT_436420"/>
<feature type="compositionally biased region" description="Basic and acidic residues" evidence="6">
    <location>
        <begin position="88"/>
        <end position="100"/>
    </location>
</feature>
<dbReference type="PROSITE" id="PS00191">
    <property type="entry name" value="CYTOCHROME_B5_1"/>
    <property type="match status" value="1"/>
</dbReference>
<comment type="caution">
    <text evidence="8">The sequence shown here is derived from an EMBL/GenBank/DDBJ whole genome shotgun (WGS) entry which is preliminary data.</text>
</comment>
<dbReference type="GO" id="GO:0020037">
    <property type="term" value="F:heme binding"/>
    <property type="evidence" value="ECO:0007669"/>
    <property type="project" value="UniProtKB-UniRule"/>
</dbReference>
<dbReference type="Proteomes" id="UP001148614">
    <property type="component" value="Unassembled WGS sequence"/>
</dbReference>
<evidence type="ECO:0000313" key="9">
    <source>
        <dbReference type="Proteomes" id="UP001148614"/>
    </source>
</evidence>
<evidence type="ECO:0000256" key="1">
    <source>
        <dbReference type="ARBA" id="ARBA00022617"/>
    </source>
</evidence>
<keyword evidence="1 5" id="KW-0349">Heme</keyword>
<dbReference type="Pfam" id="PF00173">
    <property type="entry name" value="Cyt-b5"/>
    <property type="match status" value="1"/>
</dbReference>
<proteinExistence type="inferred from homology"/>
<name>A0A9W8N798_9PEZI</name>
<feature type="region of interest" description="Disordered" evidence="6">
    <location>
        <begin position="78"/>
        <end position="100"/>
    </location>
</feature>
<dbReference type="InterPro" id="IPR018506">
    <property type="entry name" value="Cyt_B5_heme-BS"/>
</dbReference>
<feature type="domain" description="Cytochrome b5 heme-binding" evidence="7">
    <location>
        <begin position="3"/>
        <end position="80"/>
    </location>
</feature>
<evidence type="ECO:0000256" key="6">
    <source>
        <dbReference type="SAM" id="MobiDB-lite"/>
    </source>
</evidence>
<gene>
    <name evidence="8" type="ORF">NPX13_g9113</name>
</gene>
<evidence type="ECO:0000259" key="7">
    <source>
        <dbReference type="PROSITE" id="PS50255"/>
    </source>
</evidence>
<dbReference type="EMBL" id="JANPWZ010002153">
    <property type="protein sequence ID" value="KAJ3560990.1"/>
    <property type="molecule type" value="Genomic_DNA"/>
</dbReference>
<dbReference type="FunFam" id="3.10.120.10:FF:000012">
    <property type="entry name" value="Mitochondrial cytochrome b2, putative"/>
    <property type="match status" value="1"/>
</dbReference>
<evidence type="ECO:0000256" key="3">
    <source>
        <dbReference type="ARBA" id="ARBA00023004"/>
    </source>
</evidence>
<dbReference type="PANTHER" id="PTHR19359">
    <property type="entry name" value="CYTOCHROME B5"/>
    <property type="match status" value="1"/>
</dbReference>
<dbReference type="SUPFAM" id="SSF55856">
    <property type="entry name" value="Cytochrome b5-like heme/steroid binding domain"/>
    <property type="match status" value="1"/>
</dbReference>
<keyword evidence="9" id="KW-1185">Reference proteome</keyword>
<evidence type="ECO:0000256" key="5">
    <source>
        <dbReference type="RuleBase" id="RU362121"/>
    </source>
</evidence>
<sequence length="100" mass="10777">MADKLISAAEVAKHTTAESCWVTLYGKVYDITEFLPSHPGGSKIILQLAGADATEEYDPIHPPGTLEENLKPEALLGSIDPATVEEEAPQKEETKVQSSK</sequence>
<dbReference type="AlphaFoldDB" id="A0A9W8N798"/>
<keyword evidence="2 5" id="KW-0479">Metal-binding</keyword>
<organism evidence="8 9">
    <name type="scientific">Xylaria arbuscula</name>
    <dbReference type="NCBI Taxonomy" id="114810"/>
    <lineage>
        <taxon>Eukaryota</taxon>
        <taxon>Fungi</taxon>
        <taxon>Dikarya</taxon>
        <taxon>Ascomycota</taxon>
        <taxon>Pezizomycotina</taxon>
        <taxon>Sordariomycetes</taxon>
        <taxon>Xylariomycetidae</taxon>
        <taxon>Xylariales</taxon>
        <taxon>Xylariaceae</taxon>
        <taxon>Xylaria</taxon>
    </lineage>
</organism>
<dbReference type="PROSITE" id="PS50255">
    <property type="entry name" value="CYTOCHROME_B5_2"/>
    <property type="match status" value="1"/>
</dbReference>
<evidence type="ECO:0000256" key="2">
    <source>
        <dbReference type="ARBA" id="ARBA00022723"/>
    </source>
</evidence>
<dbReference type="InterPro" id="IPR050668">
    <property type="entry name" value="Cytochrome_b5"/>
</dbReference>
<comment type="similarity">
    <text evidence="4 5">Belongs to the cytochrome b5 family.</text>
</comment>
<dbReference type="Gene3D" id="3.10.120.10">
    <property type="entry name" value="Cytochrome b5-like heme/steroid binding domain"/>
    <property type="match status" value="1"/>
</dbReference>
<keyword evidence="3 5" id="KW-0408">Iron</keyword>
<protein>
    <recommendedName>
        <fullName evidence="7">Cytochrome b5 heme-binding domain-containing protein</fullName>
    </recommendedName>
</protein>
<dbReference type="InterPro" id="IPR001199">
    <property type="entry name" value="Cyt_B5-like_heme/steroid-bd"/>
</dbReference>
<dbReference type="InterPro" id="IPR036400">
    <property type="entry name" value="Cyt_B5-like_heme/steroid_sf"/>
</dbReference>
<dbReference type="PRINTS" id="PR00363">
    <property type="entry name" value="CYTOCHROMEB5"/>
</dbReference>
<evidence type="ECO:0000313" key="8">
    <source>
        <dbReference type="EMBL" id="KAJ3560990.1"/>
    </source>
</evidence>
<dbReference type="SMART" id="SM01117">
    <property type="entry name" value="Cyt-b5"/>
    <property type="match status" value="1"/>
</dbReference>
<evidence type="ECO:0000256" key="4">
    <source>
        <dbReference type="ARBA" id="ARBA00038168"/>
    </source>
</evidence>